<evidence type="ECO:0000313" key="5">
    <source>
        <dbReference type="Proteomes" id="UP000272942"/>
    </source>
</evidence>
<dbReference type="Gene3D" id="3.40.50.300">
    <property type="entry name" value="P-loop containing nucleotide triphosphate hydrolases"/>
    <property type="match status" value="2"/>
</dbReference>
<dbReference type="InterPro" id="IPR051641">
    <property type="entry name" value="RGK_GTP-binding_reg"/>
</dbReference>
<dbReference type="EMBL" id="UZAN01039387">
    <property type="protein sequence ID" value="VDP65234.1"/>
    <property type="molecule type" value="Genomic_DNA"/>
</dbReference>
<dbReference type="Pfam" id="PF00071">
    <property type="entry name" value="Ras"/>
    <property type="match status" value="1"/>
</dbReference>
<proteinExistence type="inferred from homology"/>
<comment type="similarity">
    <text evidence="1">Belongs to the small GTPase superfamily. RGK family.</text>
</comment>
<gene>
    <name evidence="4" type="ORF">ECPE_LOCUS2045</name>
</gene>
<reference evidence="6" key="1">
    <citation type="submission" date="2016-06" db="UniProtKB">
        <authorList>
            <consortium name="WormBaseParasite"/>
        </authorList>
    </citation>
    <scope>IDENTIFICATION</scope>
</reference>
<dbReference type="AlphaFoldDB" id="A0A183A510"/>
<evidence type="ECO:0000313" key="4">
    <source>
        <dbReference type="EMBL" id="VDP65234.1"/>
    </source>
</evidence>
<dbReference type="SUPFAM" id="SSF52540">
    <property type="entry name" value="P-loop containing nucleoside triphosphate hydrolases"/>
    <property type="match status" value="1"/>
</dbReference>
<dbReference type="PROSITE" id="PS51421">
    <property type="entry name" value="RAS"/>
    <property type="match status" value="1"/>
</dbReference>
<dbReference type="OrthoDB" id="5239715at2759"/>
<dbReference type="SMART" id="SM00173">
    <property type="entry name" value="RAS"/>
    <property type="match status" value="1"/>
</dbReference>
<dbReference type="InterPro" id="IPR027417">
    <property type="entry name" value="P-loop_NTPase"/>
</dbReference>
<feature type="compositionally biased region" description="Acidic residues" evidence="3">
    <location>
        <begin position="45"/>
        <end position="57"/>
    </location>
</feature>
<reference evidence="4 5" key="2">
    <citation type="submission" date="2018-11" db="EMBL/GenBank/DDBJ databases">
        <authorList>
            <consortium name="Pathogen Informatics"/>
        </authorList>
    </citation>
    <scope>NUCLEOTIDE SEQUENCE [LARGE SCALE GENOMIC DNA]</scope>
    <source>
        <strain evidence="4 5">Egypt</strain>
    </source>
</reference>
<keyword evidence="2" id="KW-0597">Phosphoprotein</keyword>
<evidence type="ECO:0000313" key="6">
    <source>
        <dbReference type="WBParaSite" id="ECPE_0000204501-mRNA-1"/>
    </source>
</evidence>
<dbReference type="PANTHER" id="PTHR45775">
    <property type="entry name" value="RAD, GEM/KIR FAMILY MEMBER 2, ISOFORM C"/>
    <property type="match status" value="1"/>
</dbReference>
<dbReference type="SMART" id="SM00175">
    <property type="entry name" value="RAB"/>
    <property type="match status" value="1"/>
</dbReference>
<dbReference type="InterPro" id="IPR001806">
    <property type="entry name" value="Small_GTPase"/>
</dbReference>
<feature type="compositionally biased region" description="Polar residues" evidence="3">
    <location>
        <begin position="186"/>
        <end position="199"/>
    </location>
</feature>
<dbReference type="WBParaSite" id="ECPE_0000204501-mRNA-1">
    <property type="protein sequence ID" value="ECPE_0000204501-mRNA-1"/>
    <property type="gene ID" value="ECPE_0000204501"/>
</dbReference>
<evidence type="ECO:0000256" key="1">
    <source>
        <dbReference type="ARBA" id="ARBA00008846"/>
    </source>
</evidence>
<dbReference type="GO" id="GO:0005886">
    <property type="term" value="C:plasma membrane"/>
    <property type="evidence" value="ECO:0007669"/>
    <property type="project" value="TreeGrafter"/>
</dbReference>
<accession>A0A183A510</accession>
<dbReference type="GO" id="GO:0005525">
    <property type="term" value="F:GTP binding"/>
    <property type="evidence" value="ECO:0007669"/>
    <property type="project" value="InterPro"/>
</dbReference>
<protein>
    <submittedName>
        <fullName evidence="6">G domain-containing protein</fullName>
    </submittedName>
</protein>
<dbReference type="PROSITE" id="PS51419">
    <property type="entry name" value="RAB"/>
    <property type="match status" value="1"/>
</dbReference>
<dbReference type="GO" id="GO:0003924">
    <property type="term" value="F:GTPase activity"/>
    <property type="evidence" value="ECO:0007669"/>
    <property type="project" value="InterPro"/>
</dbReference>
<feature type="region of interest" description="Disordered" evidence="3">
    <location>
        <begin position="20"/>
        <end position="69"/>
    </location>
</feature>
<feature type="compositionally biased region" description="Basic and acidic residues" evidence="3">
    <location>
        <begin position="311"/>
        <end position="320"/>
    </location>
</feature>
<organism evidence="6">
    <name type="scientific">Echinostoma caproni</name>
    <dbReference type="NCBI Taxonomy" id="27848"/>
    <lineage>
        <taxon>Eukaryota</taxon>
        <taxon>Metazoa</taxon>
        <taxon>Spiralia</taxon>
        <taxon>Lophotrochozoa</taxon>
        <taxon>Platyhelminthes</taxon>
        <taxon>Trematoda</taxon>
        <taxon>Digenea</taxon>
        <taxon>Plagiorchiida</taxon>
        <taxon>Echinostomata</taxon>
        <taxon>Echinostomatoidea</taxon>
        <taxon>Echinostomatidae</taxon>
        <taxon>Echinostoma</taxon>
    </lineage>
</organism>
<name>A0A183A510_9TREM</name>
<dbReference type="PRINTS" id="PR00449">
    <property type="entry name" value="RASTRNSFRMNG"/>
</dbReference>
<dbReference type="Proteomes" id="UP000272942">
    <property type="component" value="Unassembled WGS sequence"/>
</dbReference>
<keyword evidence="5" id="KW-1185">Reference proteome</keyword>
<evidence type="ECO:0000256" key="3">
    <source>
        <dbReference type="SAM" id="MobiDB-lite"/>
    </source>
</evidence>
<evidence type="ECO:0000256" key="2">
    <source>
        <dbReference type="ARBA" id="ARBA00022553"/>
    </source>
</evidence>
<feature type="region of interest" description="Disordered" evidence="3">
    <location>
        <begin position="299"/>
        <end position="328"/>
    </location>
</feature>
<dbReference type="GO" id="GO:0005246">
    <property type="term" value="F:calcium channel regulator activity"/>
    <property type="evidence" value="ECO:0007669"/>
    <property type="project" value="TreeGrafter"/>
</dbReference>
<feature type="region of interest" description="Disordered" evidence="3">
    <location>
        <begin position="183"/>
        <end position="203"/>
    </location>
</feature>
<sequence length="596" mass="67246">MSEKKRSFMRWIKPSKLFRRKKLGKEKHTEESAWKPSLPPNQVTVEEECDSQDDLAPETEVPNHSPTLHVSTLPTDDFDLFVKLSNSPTCSVPTNMMEAERKCFPLEADLGRKLHFRPSIDQQTDLSGRNSLVTEDLRRVMSVIERKPSMPKPTSFRRDLARASFRSKSVRERGTAKKVRYPLTLPDSNGVTDENSTIKSSRRLTDLEEPTDASHANLSNLYRVRSFKVTRKGVINLLTAHGDYVEFELVRENGFTGLSKAHPIRVGNKIPDYSRSLTTEHLIVGRSLHSPSFLSTDQFRLPRGSYTPEHQTGEHPDPSRRSTLRGSDGFGMEKVTITATAEPETEQPIRIQIVGFPNVGKTALCRQMITSEFLGARMESMSEDTVERYVTVELDDQTWNIVLIDNFGEAGADELAIVNNIRLQEKGSSATDSPSTQSTLHLLPNSKSTGSTLLKDVMVYLLVFAVDDARSYDYASKVLRLLSKANADQIIMLVANKADLVRCRIVPSEKGKRLAHLHGCKYFEVSTAINHLVDELLVGIILQIKKLRQNRLSPSHLGVPDTTERRMSSLRLHGEAFVRYLREKFDAKSCEDIQWA</sequence>
<dbReference type="PANTHER" id="PTHR45775:SF6">
    <property type="entry name" value="RAD, GEM_KIR FAMILY MEMBER 2, ISOFORM C"/>
    <property type="match status" value="1"/>
</dbReference>